<comment type="subunit">
    <text evidence="9">Component of the TIM22 complex.</text>
</comment>
<dbReference type="GO" id="GO:0008320">
    <property type="term" value="F:protein transmembrane transporter activity"/>
    <property type="evidence" value="ECO:0007669"/>
    <property type="project" value="UniProtKB-UniRule"/>
</dbReference>
<evidence type="ECO:0000256" key="5">
    <source>
        <dbReference type="ARBA" id="ARBA00022792"/>
    </source>
</evidence>
<evidence type="ECO:0000256" key="6">
    <source>
        <dbReference type="ARBA" id="ARBA00022989"/>
    </source>
</evidence>
<comment type="similarity">
    <text evidence="2 9">Belongs to the Tim17/Tim22/Tim23 family.</text>
</comment>
<evidence type="ECO:0000256" key="2">
    <source>
        <dbReference type="ARBA" id="ARBA00008444"/>
    </source>
</evidence>
<feature type="region of interest" description="Disordered" evidence="10">
    <location>
        <begin position="1"/>
        <end position="25"/>
    </location>
</feature>
<evidence type="ECO:0000256" key="9">
    <source>
        <dbReference type="RuleBase" id="RU367038"/>
    </source>
</evidence>
<gene>
    <name evidence="11" type="ORF">UCRPC4_g02535</name>
</gene>
<dbReference type="GO" id="GO:0042721">
    <property type="term" value="C:TIM22 mitochondrial import inner membrane insertion complex"/>
    <property type="evidence" value="ECO:0007669"/>
    <property type="project" value="UniProtKB-UniRule"/>
</dbReference>
<protein>
    <recommendedName>
        <fullName evidence="3 9">Mitochondrial import inner membrane translocase subunit TIM22</fullName>
    </recommendedName>
</protein>
<dbReference type="EMBL" id="LCWF01000062">
    <property type="protein sequence ID" value="KKY24169.1"/>
    <property type="molecule type" value="Genomic_DNA"/>
</dbReference>
<evidence type="ECO:0000256" key="1">
    <source>
        <dbReference type="ARBA" id="ARBA00004448"/>
    </source>
</evidence>
<dbReference type="PANTHER" id="PTHR14110">
    <property type="entry name" value="MITOCHONDRIAL IMPORT INNER MEMBRANE TRANSLOCASE SUBUNIT TIM22"/>
    <property type="match status" value="1"/>
</dbReference>
<keyword evidence="9" id="KW-0813">Transport</keyword>
<proteinExistence type="inferred from homology"/>
<dbReference type="InterPro" id="IPR039175">
    <property type="entry name" value="TIM22"/>
</dbReference>
<keyword evidence="7 9" id="KW-0496">Mitochondrion</keyword>
<evidence type="ECO:0000256" key="4">
    <source>
        <dbReference type="ARBA" id="ARBA00022692"/>
    </source>
</evidence>
<sequence length="198" mass="20118">MNFGHPGIPSLGGAPGAGGQNPNGMSESEMKAVKYIQAGMESCIAKSIMAGGMGFVLGGAFGLFMASMRYDTPLSSPINPANPNLPTGAVPGVGAAATQTISDLPLRQQLKIGLRDMGKSSFSSAKNFGTVGAIYSGTECCIEGLRAKNDLDNAGYAGFLTGAILARKTGVKGAGLAGAGFAAFSLGIEWYMRQPGDE</sequence>
<comment type="function">
    <text evidence="9">Essential core component of the TIM22 complex, a complex that mediates the import and insertion of multi-pass transmembrane proteins into the mitochondrial inner membrane. In the TIM22 complex, it constitutes the voltage-activated and signal-gated channel. Forms a twin-pore translocase that uses the membrane potential as external driving force in 2 voltage-dependent steps.</text>
</comment>
<evidence type="ECO:0000313" key="11">
    <source>
        <dbReference type="EMBL" id="KKY24169.1"/>
    </source>
</evidence>
<feature type="transmembrane region" description="Helical" evidence="9">
    <location>
        <begin position="48"/>
        <end position="66"/>
    </location>
</feature>
<accession>A0A0G2EPD4</accession>
<evidence type="ECO:0000256" key="10">
    <source>
        <dbReference type="SAM" id="MobiDB-lite"/>
    </source>
</evidence>
<dbReference type="GO" id="GO:0030943">
    <property type="term" value="F:mitochondrion targeting sequence binding"/>
    <property type="evidence" value="ECO:0007669"/>
    <property type="project" value="EnsemblFungi"/>
</dbReference>
<keyword evidence="9" id="KW-0811">Translocation</keyword>
<evidence type="ECO:0000256" key="8">
    <source>
        <dbReference type="ARBA" id="ARBA00023136"/>
    </source>
</evidence>
<keyword evidence="5 9" id="KW-0999">Mitochondrion inner membrane</keyword>
<keyword evidence="6 9" id="KW-1133">Transmembrane helix</keyword>
<reference evidence="11 12" key="2">
    <citation type="submission" date="2015-05" db="EMBL/GenBank/DDBJ databases">
        <authorList>
            <person name="Morales-Cruz A."/>
            <person name="Amrine K.C."/>
            <person name="Cantu D."/>
        </authorList>
    </citation>
    <scope>NUCLEOTIDE SEQUENCE [LARGE SCALE GENOMIC DNA]</scope>
    <source>
        <strain evidence="11">UCRPC4</strain>
    </source>
</reference>
<keyword evidence="9" id="KW-0653">Protein transport</keyword>
<dbReference type="OrthoDB" id="75343at2759"/>
<reference evidence="11 12" key="1">
    <citation type="submission" date="2015-05" db="EMBL/GenBank/DDBJ databases">
        <title>Distinctive expansion of gene families associated with plant cell wall degradation and secondary metabolism in the genomes of grapevine trunk pathogens.</title>
        <authorList>
            <person name="Lawrence D.P."/>
            <person name="Travadon R."/>
            <person name="Rolshausen P.E."/>
            <person name="Baumgartner K."/>
        </authorList>
    </citation>
    <scope>NUCLEOTIDE SEQUENCE [LARGE SCALE GENOMIC DNA]</scope>
    <source>
        <strain evidence="11">UCRPC4</strain>
    </source>
</reference>
<comment type="caution">
    <text evidence="11">The sequence shown here is derived from an EMBL/GenBank/DDBJ whole genome shotgun (WGS) entry which is preliminary data.</text>
</comment>
<dbReference type="AlphaFoldDB" id="A0A0G2EPD4"/>
<dbReference type="PANTHER" id="PTHR14110:SF0">
    <property type="entry name" value="MITOCHONDRIAL IMPORT INNER MEMBRANE TRANSLOCASE SUBUNIT TIM22"/>
    <property type="match status" value="1"/>
</dbReference>
<keyword evidence="4 9" id="KW-0812">Transmembrane</keyword>
<name>A0A0G2EPD4_PHACM</name>
<comment type="caution">
    <text evidence="9">Lacks conserved residue(s) required for the propagation of feature annotation.</text>
</comment>
<evidence type="ECO:0000256" key="7">
    <source>
        <dbReference type="ARBA" id="ARBA00023128"/>
    </source>
</evidence>
<dbReference type="GO" id="GO:0005198">
    <property type="term" value="F:structural molecule activity"/>
    <property type="evidence" value="ECO:0007669"/>
    <property type="project" value="EnsemblFungi"/>
</dbReference>
<organism evidence="11 12">
    <name type="scientific">Phaeomoniella chlamydospora</name>
    <name type="common">Phaeoacremonium chlamydosporum</name>
    <dbReference type="NCBI Taxonomy" id="158046"/>
    <lineage>
        <taxon>Eukaryota</taxon>
        <taxon>Fungi</taxon>
        <taxon>Dikarya</taxon>
        <taxon>Ascomycota</taxon>
        <taxon>Pezizomycotina</taxon>
        <taxon>Eurotiomycetes</taxon>
        <taxon>Chaetothyriomycetidae</taxon>
        <taxon>Phaeomoniellales</taxon>
        <taxon>Phaeomoniellaceae</taxon>
        <taxon>Phaeomoniella</taxon>
    </lineage>
</organism>
<dbReference type="Pfam" id="PF02466">
    <property type="entry name" value="Tim17"/>
    <property type="match status" value="1"/>
</dbReference>
<keyword evidence="8 9" id="KW-0472">Membrane</keyword>
<evidence type="ECO:0000313" key="12">
    <source>
        <dbReference type="Proteomes" id="UP000053317"/>
    </source>
</evidence>
<comment type="subcellular location">
    <subcellularLocation>
        <location evidence="1 9">Mitochondrion inner membrane</location>
        <topology evidence="1 9">Multi-pass membrane protein</topology>
    </subcellularLocation>
</comment>
<dbReference type="Proteomes" id="UP000053317">
    <property type="component" value="Unassembled WGS sequence"/>
</dbReference>
<dbReference type="GO" id="GO:0045039">
    <property type="term" value="P:protein insertion into mitochondrial inner membrane"/>
    <property type="evidence" value="ECO:0007669"/>
    <property type="project" value="UniProtKB-UniRule"/>
</dbReference>
<evidence type="ECO:0000256" key="3">
    <source>
        <dbReference type="ARBA" id="ARBA00020722"/>
    </source>
</evidence>
<keyword evidence="12" id="KW-1185">Reference proteome</keyword>